<comment type="catalytic activity">
    <reaction evidence="9">
        <text>a secondary alcohol + NAD(+) = a ketone + NADH + H(+)</text>
        <dbReference type="Rhea" id="RHEA:10740"/>
        <dbReference type="ChEBI" id="CHEBI:15378"/>
        <dbReference type="ChEBI" id="CHEBI:17087"/>
        <dbReference type="ChEBI" id="CHEBI:35681"/>
        <dbReference type="ChEBI" id="CHEBI:57540"/>
        <dbReference type="ChEBI" id="CHEBI:57945"/>
        <dbReference type="EC" id="1.1.1.1"/>
    </reaction>
</comment>
<keyword evidence="5 11" id="KW-0479">Metal-binding</keyword>
<dbReference type="GO" id="GO:0005829">
    <property type="term" value="C:cytosol"/>
    <property type="evidence" value="ECO:0007669"/>
    <property type="project" value="TreeGrafter"/>
</dbReference>
<dbReference type="SUPFAM" id="SSF51735">
    <property type="entry name" value="NAD(P)-binding Rossmann-fold domains"/>
    <property type="match status" value="1"/>
</dbReference>
<dbReference type="InterPro" id="IPR036291">
    <property type="entry name" value="NAD(P)-bd_dom_sf"/>
</dbReference>
<comment type="subcellular location">
    <subcellularLocation>
        <location evidence="2">Cytoplasm</location>
    </subcellularLocation>
</comment>
<evidence type="ECO:0000256" key="6">
    <source>
        <dbReference type="ARBA" id="ARBA00022833"/>
    </source>
</evidence>
<name>A0AAQ3SP47_PASNO</name>
<dbReference type="Proteomes" id="UP001341281">
    <property type="component" value="Chromosome 02"/>
</dbReference>
<accession>A0AAQ3SP47</accession>
<dbReference type="PANTHER" id="PTHR43880">
    <property type="entry name" value="ALCOHOL DEHYDROGENASE"/>
    <property type="match status" value="1"/>
</dbReference>
<dbReference type="Pfam" id="PF08240">
    <property type="entry name" value="ADH_N"/>
    <property type="match status" value="1"/>
</dbReference>
<dbReference type="GO" id="GO:0008270">
    <property type="term" value="F:zinc ion binding"/>
    <property type="evidence" value="ECO:0007669"/>
    <property type="project" value="InterPro"/>
</dbReference>
<proteinExistence type="inferred from homology"/>
<dbReference type="PANTHER" id="PTHR43880:SF42">
    <property type="entry name" value="ALCOHOL DEHYDROGENASE-LIKE 3"/>
    <property type="match status" value="1"/>
</dbReference>
<evidence type="ECO:0000313" key="14">
    <source>
        <dbReference type="EMBL" id="WVZ58201.1"/>
    </source>
</evidence>
<evidence type="ECO:0000256" key="5">
    <source>
        <dbReference type="ARBA" id="ARBA00022723"/>
    </source>
</evidence>
<dbReference type="PROSITE" id="PS00059">
    <property type="entry name" value="ADH_ZINC"/>
    <property type="match status" value="1"/>
</dbReference>
<evidence type="ECO:0000256" key="3">
    <source>
        <dbReference type="ARBA" id="ARBA00010902"/>
    </source>
</evidence>
<feature type="domain" description="Alcohol dehydrogenase-like C-terminal" evidence="12">
    <location>
        <begin position="225"/>
        <end position="356"/>
    </location>
</feature>
<keyword evidence="8" id="KW-0520">NAD</keyword>
<comment type="similarity">
    <text evidence="3">Belongs to the zinc-containing alcohol dehydrogenase family. Class-III subfamily.</text>
</comment>
<comment type="cofactor">
    <cofactor evidence="1 11">
        <name>Zn(2+)</name>
        <dbReference type="ChEBI" id="CHEBI:29105"/>
    </cofactor>
</comment>
<protein>
    <recommendedName>
        <fullName evidence="16">Alcohol dehydrogenase</fullName>
    </recommendedName>
</protein>
<dbReference type="AlphaFoldDB" id="A0AAQ3SP47"/>
<dbReference type="Gene3D" id="3.90.180.10">
    <property type="entry name" value="Medium-chain alcohol dehydrogenases, catalytic domain"/>
    <property type="match status" value="1"/>
</dbReference>
<gene>
    <name evidence="14" type="ORF">U9M48_008490</name>
</gene>
<dbReference type="InterPro" id="IPR002328">
    <property type="entry name" value="ADH_Zn_CS"/>
</dbReference>
<dbReference type="GO" id="GO:0051903">
    <property type="term" value="F:S-(hydroxymethyl)glutathione dehydrogenase [NAD(P)+] activity"/>
    <property type="evidence" value="ECO:0007669"/>
    <property type="project" value="TreeGrafter"/>
</dbReference>
<evidence type="ECO:0000256" key="11">
    <source>
        <dbReference type="RuleBase" id="RU361277"/>
    </source>
</evidence>
<keyword evidence="7" id="KW-0560">Oxidoreductase</keyword>
<comment type="subunit">
    <text evidence="4">Homodimer.</text>
</comment>
<keyword evidence="15" id="KW-1185">Reference proteome</keyword>
<dbReference type="FunFam" id="3.40.50.720:FF:000003">
    <property type="entry name" value="S-(hydroxymethyl)glutathione dehydrogenase"/>
    <property type="match status" value="1"/>
</dbReference>
<evidence type="ECO:0000256" key="1">
    <source>
        <dbReference type="ARBA" id="ARBA00001947"/>
    </source>
</evidence>
<evidence type="ECO:0000259" key="13">
    <source>
        <dbReference type="Pfam" id="PF08240"/>
    </source>
</evidence>
<dbReference type="CDD" id="cd08301">
    <property type="entry name" value="alcohol_DH_plants"/>
    <property type="match status" value="1"/>
</dbReference>
<evidence type="ECO:0008006" key="16">
    <source>
        <dbReference type="Google" id="ProtNLM"/>
    </source>
</evidence>
<evidence type="ECO:0000256" key="10">
    <source>
        <dbReference type="ARBA" id="ARBA00049243"/>
    </source>
</evidence>
<dbReference type="InterPro" id="IPR011032">
    <property type="entry name" value="GroES-like_sf"/>
</dbReference>
<evidence type="ECO:0000256" key="2">
    <source>
        <dbReference type="ARBA" id="ARBA00004496"/>
    </source>
</evidence>
<dbReference type="Gene3D" id="3.40.50.720">
    <property type="entry name" value="NAD(P)-binding Rossmann-like Domain"/>
    <property type="match status" value="1"/>
</dbReference>
<dbReference type="InterPro" id="IPR013154">
    <property type="entry name" value="ADH-like_N"/>
</dbReference>
<evidence type="ECO:0000256" key="9">
    <source>
        <dbReference type="ARBA" id="ARBA00049164"/>
    </source>
</evidence>
<comment type="catalytic activity">
    <reaction evidence="10">
        <text>a primary alcohol + NAD(+) = an aldehyde + NADH + H(+)</text>
        <dbReference type="Rhea" id="RHEA:10736"/>
        <dbReference type="ChEBI" id="CHEBI:15378"/>
        <dbReference type="ChEBI" id="CHEBI:15734"/>
        <dbReference type="ChEBI" id="CHEBI:17478"/>
        <dbReference type="ChEBI" id="CHEBI:57540"/>
        <dbReference type="ChEBI" id="CHEBI:57945"/>
        <dbReference type="EC" id="1.1.1.1"/>
    </reaction>
</comment>
<dbReference type="EMBL" id="CP144746">
    <property type="protein sequence ID" value="WVZ58201.1"/>
    <property type="molecule type" value="Genomic_DNA"/>
</dbReference>
<evidence type="ECO:0000256" key="8">
    <source>
        <dbReference type="ARBA" id="ARBA00023027"/>
    </source>
</evidence>
<dbReference type="GO" id="GO:0046294">
    <property type="term" value="P:formaldehyde catabolic process"/>
    <property type="evidence" value="ECO:0007669"/>
    <property type="project" value="TreeGrafter"/>
</dbReference>
<dbReference type="InterPro" id="IPR013149">
    <property type="entry name" value="ADH-like_C"/>
</dbReference>
<dbReference type="GO" id="GO:0004022">
    <property type="term" value="F:alcohol dehydrogenase (NAD+) activity"/>
    <property type="evidence" value="ECO:0007669"/>
    <property type="project" value="UniProtKB-EC"/>
</dbReference>
<evidence type="ECO:0000313" key="15">
    <source>
        <dbReference type="Proteomes" id="UP001341281"/>
    </source>
</evidence>
<sequence>MATSNGSFANAAAGVGTRGKPIKCKAAVAWGPGEPLVIEEVEVAPPERLEVRVKVLFTSICHTDLSAWKGENELHRKFPRIFGHEAAGVVESVGEGVDGLAPGDHIVPIFTGECGECVYCESDKTNLCQTYRVDPLKGTMLSDNGTRFSAVDKSGLRQPVYHFLNTSTFTEYTVLDAACAVKVNEKAPLEKMYLLSCGISTGVGAAWNTANVSAGSTVAVFGLGAVGLAVVEGSRLRGAARIIGVDINPEKFTKGKEMGVTDFIDSKTCDKPVHEVIREMTNGGVDYSFECTGLNEVLREAFVSTHDGWGLTVVLGIHATPKMMPLHPMELFDGRRITGSVFGDFKGKSQLPDLVDKCINGEVNINFDAFITHKMPFSDINKAFQLLEEGKSLRRGIMCPVDLNPLRDRNKVILGLSERTYVENVLKRYSMRAYDATSVPVVKGDRSDDIITQT</sequence>
<keyword evidence="6 11" id="KW-0862">Zinc</keyword>
<evidence type="ECO:0000256" key="4">
    <source>
        <dbReference type="ARBA" id="ARBA00011738"/>
    </source>
</evidence>
<feature type="domain" description="Alcohol dehydrogenase-like N-terminal" evidence="13">
    <location>
        <begin position="50"/>
        <end position="183"/>
    </location>
</feature>
<dbReference type="FunFam" id="3.90.180.10:FF:000007">
    <property type="entry name" value="Alcohol dehydrogenase 6"/>
    <property type="match status" value="1"/>
</dbReference>
<organism evidence="14 15">
    <name type="scientific">Paspalum notatum var. saurae</name>
    <dbReference type="NCBI Taxonomy" id="547442"/>
    <lineage>
        <taxon>Eukaryota</taxon>
        <taxon>Viridiplantae</taxon>
        <taxon>Streptophyta</taxon>
        <taxon>Embryophyta</taxon>
        <taxon>Tracheophyta</taxon>
        <taxon>Spermatophyta</taxon>
        <taxon>Magnoliopsida</taxon>
        <taxon>Liliopsida</taxon>
        <taxon>Poales</taxon>
        <taxon>Poaceae</taxon>
        <taxon>PACMAD clade</taxon>
        <taxon>Panicoideae</taxon>
        <taxon>Andropogonodae</taxon>
        <taxon>Paspaleae</taxon>
        <taxon>Paspalinae</taxon>
        <taxon>Paspalum</taxon>
    </lineage>
</organism>
<evidence type="ECO:0000256" key="7">
    <source>
        <dbReference type="ARBA" id="ARBA00023002"/>
    </source>
</evidence>
<evidence type="ECO:0000259" key="12">
    <source>
        <dbReference type="Pfam" id="PF00107"/>
    </source>
</evidence>
<dbReference type="SUPFAM" id="SSF50129">
    <property type="entry name" value="GroES-like"/>
    <property type="match status" value="2"/>
</dbReference>
<reference evidence="14 15" key="1">
    <citation type="submission" date="2024-02" db="EMBL/GenBank/DDBJ databases">
        <title>High-quality chromosome-scale genome assembly of Pensacola bahiagrass (Paspalum notatum Flugge var. saurae).</title>
        <authorList>
            <person name="Vega J.M."/>
            <person name="Podio M."/>
            <person name="Orjuela J."/>
            <person name="Siena L.A."/>
            <person name="Pessino S.C."/>
            <person name="Combes M.C."/>
            <person name="Mariac C."/>
            <person name="Albertini E."/>
            <person name="Pupilli F."/>
            <person name="Ortiz J.P.A."/>
            <person name="Leblanc O."/>
        </authorList>
    </citation>
    <scope>NUCLEOTIDE SEQUENCE [LARGE SCALE GENOMIC DNA]</scope>
    <source>
        <strain evidence="14">R1</strain>
        <tissue evidence="14">Leaf</tissue>
    </source>
</reference>
<dbReference type="Pfam" id="PF00107">
    <property type="entry name" value="ADH_zinc_N"/>
    <property type="match status" value="1"/>
</dbReference>